<name>A0ABM8GP93_9MICO</name>
<evidence type="ECO:0000313" key="1">
    <source>
        <dbReference type="EMBL" id="BDZ50057.1"/>
    </source>
</evidence>
<sequence>MQLGGFTVVDVADADAAREVAARLAGITGLPIEIRLFADRT</sequence>
<accession>A0ABM8GP93</accession>
<proteinExistence type="predicted"/>
<organism evidence="1 2">
    <name type="scientific">Frondihabitans sucicola</name>
    <dbReference type="NCBI Taxonomy" id="1268041"/>
    <lineage>
        <taxon>Bacteria</taxon>
        <taxon>Bacillati</taxon>
        <taxon>Actinomycetota</taxon>
        <taxon>Actinomycetes</taxon>
        <taxon>Micrococcales</taxon>
        <taxon>Microbacteriaceae</taxon>
        <taxon>Frondihabitans</taxon>
    </lineage>
</organism>
<protein>
    <recommendedName>
        <fullName evidence="3">YCII-related domain-containing protein</fullName>
    </recommendedName>
</protein>
<dbReference type="EMBL" id="AP027732">
    <property type="protein sequence ID" value="BDZ50057.1"/>
    <property type="molecule type" value="Genomic_DNA"/>
</dbReference>
<keyword evidence="2" id="KW-1185">Reference proteome</keyword>
<evidence type="ECO:0000313" key="2">
    <source>
        <dbReference type="Proteomes" id="UP001321486"/>
    </source>
</evidence>
<dbReference type="Proteomes" id="UP001321486">
    <property type="component" value="Chromosome"/>
</dbReference>
<evidence type="ECO:0008006" key="3">
    <source>
        <dbReference type="Google" id="ProtNLM"/>
    </source>
</evidence>
<reference evidence="2" key="1">
    <citation type="journal article" date="2019" name="Int. J. Syst. Evol. Microbiol.">
        <title>The Global Catalogue of Microorganisms (GCM) 10K type strain sequencing project: providing services to taxonomists for standard genome sequencing and annotation.</title>
        <authorList>
            <consortium name="The Broad Institute Genomics Platform"/>
            <consortium name="The Broad Institute Genome Sequencing Center for Infectious Disease"/>
            <person name="Wu L."/>
            <person name="Ma J."/>
        </authorList>
    </citation>
    <scope>NUCLEOTIDE SEQUENCE [LARGE SCALE GENOMIC DNA]</scope>
    <source>
        <strain evidence="2">NBRC 108728</strain>
    </source>
</reference>
<dbReference type="Gene3D" id="3.30.70.1060">
    <property type="entry name" value="Dimeric alpha+beta barrel"/>
    <property type="match status" value="1"/>
</dbReference>
<dbReference type="RefSeq" id="WP_286343174.1">
    <property type="nucleotide sequence ID" value="NZ_AP027732.1"/>
</dbReference>
<gene>
    <name evidence="1" type="ORF">GCM10025867_22980</name>
</gene>